<gene>
    <name evidence="2" type="ORF">ENM31_05235</name>
</gene>
<proteinExistence type="predicted"/>
<reference evidence="2" key="1">
    <citation type="journal article" date="2020" name="mSystems">
        <title>Genome- and Community-Level Interaction Insights into Carbon Utilization and Element Cycling Functions of Hydrothermarchaeota in Hydrothermal Sediment.</title>
        <authorList>
            <person name="Zhou Z."/>
            <person name="Liu Y."/>
            <person name="Xu W."/>
            <person name="Pan J."/>
            <person name="Luo Z.H."/>
            <person name="Li M."/>
        </authorList>
    </citation>
    <scope>NUCLEOTIDE SEQUENCE [LARGE SCALE GENOMIC DNA]</scope>
    <source>
        <strain evidence="2">SpSt-1074</strain>
    </source>
</reference>
<organism evidence="2">
    <name type="scientific">Caldiarchaeum subterraneum</name>
    <dbReference type="NCBI Taxonomy" id="311458"/>
    <lineage>
        <taxon>Archaea</taxon>
        <taxon>Nitrososphaerota</taxon>
        <taxon>Candidatus Caldarchaeales</taxon>
        <taxon>Candidatus Caldarchaeaceae</taxon>
        <taxon>Candidatus Caldarchaeum</taxon>
    </lineage>
</organism>
<comment type="caution">
    <text evidence="2">The sequence shown here is derived from an EMBL/GenBank/DDBJ whole genome shotgun (WGS) entry which is preliminary data.</text>
</comment>
<dbReference type="EMBL" id="DRXH01000180">
    <property type="protein sequence ID" value="HHM44680.1"/>
    <property type="molecule type" value="Genomic_DNA"/>
</dbReference>
<sequence>MPPPSFTVKVLLEADDQLSKAVAYARTQMQSLGDTGVREAGRLESSFAVLSSALKRALGIAIFEAGNYLQDFLAGSVKAFAEFEAAAARLAASTAGAGQSVSGLASAFRVVASAAARDMAVSGFEAMRALEALVKAGLSSTDAVNALRSSLVLARLENLEFGEAANRVVQVMAQFGVEGGRAAHVVDVLVNASRLGIGTAGDFANGLANVGAVARAVGLSLEETTAWLVALERRFGSAEEAGTHLARLLSSLYEIAGKLGVPVRDAGERLRSVGEIMMDVLSRSRELGGDFVNLQDRLSGVDIRAVRALFTLMQMSEAFDELVSQVSRGGSALQVFGESLSTVEGKAAMLRAETDRLQRVIGDSFSAIYSMVGPYVLKVFDAFTTAWRGIVAEIVDSEFDRKMAFLETQLRILEKITEEDASQLIAFWVESGQISLAEALKIAEAVAVYDENIHRLVETALMAGQSVPDSMRRLAESMQDGVRTSSTAVMELSNALRTAENAVKDLSTAGKTLAASLDYYNVLTRLNEALGVSTALTEEQAASARYLAAAQSAVNYVSQLLSLQQQALQLYMLGAVDAGSMLANVMSALAGSLSDGVVSQQEFVALLNALGVDAGNVAGSLHGLLVKALETTRSAVEGNRSSVEALINTLNSLNGMTVVYRIVEERVSARQEEAGAAGGSGFQGAPGDFWEYQRGAWYTPEGPAYLHRGEMVLPRPVAEWFRRGGSTSRTVNISITVNAAGSDPRDLAEELSRALLRRVRRV</sequence>
<dbReference type="InterPro" id="IPR010090">
    <property type="entry name" value="Phage_tape_meas"/>
</dbReference>
<feature type="domain" description="Phage tail tape measure protein" evidence="1">
    <location>
        <begin position="116"/>
        <end position="287"/>
    </location>
</feature>
<accession>A0A7J3VUQ1</accession>
<evidence type="ECO:0000259" key="1">
    <source>
        <dbReference type="Pfam" id="PF10145"/>
    </source>
</evidence>
<evidence type="ECO:0000313" key="2">
    <source>
        <dbReference type="EMBL" id="HHM44680.1"/>
    </source>
</evidence>
<dbReference type="AlphaFoldDB" id="A0A7J3VUQ1"/>
<dbReference type="NCBIfam" id="TIGR01760">
    <property type="entry name" value="tape_meas_TP901"/>
    <property type="match status" value="1"/>
</dbReference>
<name>A0A7J3VUQ1_CALS0</name>
<dbReference type="Pfam" id="PF10145">
    <property type="entry name" value="PhageMin_Tail"/>
    <property type="match status" value="1"/>
</dbReference>
<protein>
    <submittedName>
        <fullName evidence="2">Phage tail tape measure protein</fullName>
    </submittedName>
</protein>